<dbReference type="PROSITE" id="PS51319">
    <property type="entry name" value="TFIIS_N"/>
    <property type="match status" value="1"/>
</dbReference>
<evidence type="ECO:0000256" key="4">
    <source>
        <dbReference type="SAM" id="MobiDB-lite"/>
    </source>
</evidence>
<dbReference type="PANTHER" id="PTHR46010">
    <property type="entry name" value="PROTEIN IWS1 HOMOLOG"/>
    <property type="match status" value="1"/>
</dbReference>
<comment type="similarity">
    <text evidence="2">Belongs to the IWS1 family.</text>
</comment>
<evidence type="ECO:0000256" key="1">
    <source>
        <dbReference type="ARBA" id="ARBA00037349"/>
    </source>
</evidence>
<comment type="subcellular location">
    <subcellularLocation>
        <location evidence="3">Nucleus</location>
    </subcellularLocation>
</comment>
<dbReference type="Proteomes" id="UP001172684">
    <property type="component" value="Unassembled WGS sequence"/>
</dbReference>
<protein>
    <submittedName>
        <fullName evidence="6">Transcription factor iws1</fullName>
    </submittedName>
</protein>
<comment type="caution">
    <text evidence="6">The sequence shown here is derived from an EMBL/GenBank/DDBJ whole genome shotgun (WGS) entry which is preliminary data.</text>
</comment>
<feature type="region of interest" description="Disordered" evidence="4">
    <location>
        <begin position="1"/>
        <end position="70"/>
    </location>
</feature>
<dbReference type="InterPro" id="IPR035441">
    <property type="entry name" value="TFIIS/LEDGF_dom_sf"/>
</dbReference>
<dbReference type="InterPro" id="IPR017923">
    <property type="entry name" value="TFIIS_N"/>
</dbReference>
<organism evidence="6 7">
    <name type="scientific">Coniosporium apollinis</name>
    <dbReference type="NCBI Taxonomy" id="61459"/>
    <lineage>
        <taxon>Eukaryota</taxon>
        <taxon>Fungi</taxon>
        <taxon>Dikarya</taxon>
        <taxon>Ascomycota</taxon>
        <taxon>Pezizomycotina</taxon>
        <taxon>Dothideomycetes</taxon>
        <taxon>Dothideomycetes incertae sedis</taxon>
        <taxon>Coniosporium</taxon>
    </lineage>
</organism>
<feature type="domain" description="TFIIS N-terminal" evidence="5">
    <location>
        <begin position="277"/>
        <end position="354"/>
    </location>
</feature>
<dbReference type="EMBL" id="JAPDRL010000029">
    <property type="protein sequence ID" value="KAJ9665406.1"/>
    <property type="molecule type" value="Genomic_DNA"/>
</dbReference>
<keyword evidence="3" id="KW-0539">Nucleus</keyword>
<sequence length="371" mass="42065">MEDFPVPETTPPRSPLPEAGNDPDDPLRPEIDEENSTLNPPLAAPTMDMEATEDREEQDGLSDNESVLSEVDEAQFEDFDPANIAIEDRPAIAVDDSNVGLIGVHKRKRTEEGEGGKKKRKEARREKPKKNKKRREDDDDAFSGGEEIEGKRVRKRKEGGEKKERARARRATPVEDDESLTPEERRKRALDRAMDEALRNPNKRRRKADGIDLDGMQDAEIEEMRRRMTEAAQADNNARKEGKIVAQKLKLLPEVVSLLNRNNIANNLVDPDTNLLEAVRFFLEPLEDGSMPAYNIQRELFAALGKLPITKETLASSGVGRVVLFYTKSPRVEPAIKRQADKLLADWSRPILKRTDDWRKREVAEADYDPT</sequence>
<dbReference type="Pfam" id="PF08711">
    <property type="entry name" value="Med26"/>
    <property type="match status" value="1"/>
</dbReference>
<reference evidence="6" key="1">
    <citation type="submission" date="2022-10" db="EMBL/GenBank/DDBJ databases">
        <title>Culturing micro-colonial fungi from biological soil crusts in the Mojave desert and describing Neophaeococcomyces mojavensis, and introducing the new genera and species Taxawa tesnikishii.</title>
        <authorList>
            <person name="Kurbessoian T."/>
            <person name="Stajich J.E."/>
        </authorList>
    </citation>
    <scope>NUCLEOTIDE SEQUENCE</scope>
    <source>
        <strain evidence="6">TK_1</strain>
    </source>
</reference>
<keyword evidence="7" id="KW-1185">Reference proteome</keyword>
<feature type="region of interest" description="Disordered" evidence="4">
    <location>
        <begin position="89"/>
        <end position="190"/>
    </location>
</feature>
<feature type="compositionally biased region" description="Basic residues" evidence="4">
    <location>
        <begin position="117"/>
        <end position="133"/>
    </location>
</feature>
<dbReference type="Gene3D" id="1.20.930.10">
    <property type="entry name" value="Conserved domain common to transcription factors TFIIS, elongin A, CRSP70"/>
    <property type="match status" value="1"/>
</dbReference>
<evidence type="ECO:0000256" key="2">
    <source>
        <dbReference type="ARBA" id="ARBA00037992"/>
    </source>
</evidence>
<evidence type="ECO:0000259" key="5">
    <source>
        <dbReference type="PROSITE" id="PS51319"/>
    </source>
</evidence>
<evidence type="ECO:0000313" key="7">
    <source>
        <dbReference type="Proteomes" id="UP001172684"/>
    </source>
</evidence>
<evidence type="ECO:0000256" key="3">
    <source>
        <dbReference type="PROSITE-ProRule" id="PRU00649"/>
    </source>
</evidence>
<comment type="function">
    <text evidence="1">Transcription factor involved in RNA polymerase II transcription regulation. May function in both SPT15/TBP post-recruitment and recruitment steps of transcription.</text>
</comment>
<proteinExistence type="inferred from homology"/>
<feature type="compositionally biased region" description="Acidic residues" evidence="4">
    <location>
        <begin position="50"/>
        <end position="62"/>
    </location>
</feature>
<dbReference type="PANTHER" id="PTHR46010:SF1">
    <property type="entry name" value="PROTEIN IWS1 HOMOLOG"/>
    <property type="match status" value="1"/>
</dbReference>
<name>A0ABQ9NWL1_9PEZI</name>
<dbReference type="InterPro" id="IPR051037">
    <property type="entry name" value="RNAPII_TF_IWS1"/>
</dbReference>
<gene>
    <name evidence="6" type="primary">IWS1</name>
    <name evidence="6" type="ORF">H2201_004484</name>
</gene>
<evidence type="ECO:0000313" key="6">
    <source>
        <dbReference type="EMBL" id="KAJ9665406.1"/>
    </source>
</evidence>
<accession>A0ABQ9NWL1</accession>